<evidence type="ECO:0000256" key="1">
    <source>
        <dbReference type="SAM" id="Coils"/>
    </source>
</evidence>
<feature type="region of interest" description="Disordered" evidence="2">
    <location>
        <begin position="1"/>
        <end position="38"/>
    </location>
</feature>
<feature type="compositionally biased region" description="Acidic residues" evidence="2">
    <location>
        <begin position="191"/>
        <end position="200"/>
    </location>
</feature>
<dbReference type="Proteomes" id="UP001521116">
    <property type="component" value="Unassembled WGS sequence"/>
</dbReference>
<protein>
    <submittedName>
        <fullName evidence="3">Uncharacterized protein</fullName>
    </submittedName>
</protein>
<organism evidence="3 4">
    <name type="scientific">Neofusicoccum ribis</name>
    <dbReference type="NCBI Taxonomy" id="45134"/>
    <lineage>
        <taxon>Eukaryota</taxon>
        <taxon>Fungi</taxon>
        <taxon>Dikarya</taxon>
        <taxon>Ascomycota</taxon>
        <taxon>Pezizomycotina</taxon>
        <taxon>Dothideomycetes</taxon>
        <taxon>Dothideomycetes incertae sedis</taxon>
        <taxon>Botryosphaeriales</taxon>
        <taxon>Botryosphaeriaceae</taxon>
        <taxon>Neofusicoccum</taxon>
    </lineage>
</organism>
<feature type="compositionally biased region" description="Basic and acidic residues" evidence="2">
    <location>
        <begin position="234"/>
        <end position="272"/>
    </location>
</feature>
<accession>A0ABR3STA0</accession>
<keyword evidence="1" id="KW-0175">Coiled coil</keyword>
<evidence type="ECO:0000256" key="2">
    <source>
        <dbReference type="SAM" id="MobiDB-lite"/>
    </source>
</evidence>
<feature type="coiled-coil region" evidence="1">
    <location>
        <begin position="134"/>
        <end position="168"/>
    </location>
</feature>
<sequence>MPPKRSFTHDDYAGGSSGPPGPSPFPPKRRKTFPSNEWRRPLEPHDWWTVPEPEWDRMAPAMKMNWTHVGRIMETDEGEPAAEPCEQCMQAGDARHCWVYTRDAMRRYGFKTHVCAKCRATAKHLPVVPPHLRGSNLESIVESLTARMEALEEQMETIRKENLLMEDENGFLRWRIAELEEPASSARETELADADGNDADGNDKKPPPALTSEQSASAVETLVMEESFASSLREQQEHHDKEPENSDDQVSEKPRQHQVERHQELERQQELETQRAADLAALREENGVLTRRVLELEKGQEMTTQILRDLYYALDD</sequence>
<dbReference type="EMBL" id="JAJVDC020000056">
    <property type="protein sequence ID" value="KAL1629165.1"/>
    <property type="molecule type" value="Genomic_DNA"/>
</dbReference>
<evidence type="ECO:0000313" key="3">
    <source>
        <dbReference type="EMBL" id="KAL1629165.1"/>
    </source>
</evidence>
<feature type="region of interest" description="Disordered" evidence="2">
    <location>
        <begin position="230"/>
        <end position="272"/>
    </location>
</feature>
<name>A0ABR3STA0_9PEZI</name>
<gene>
    <name evidence="3" type="ORF">SLS56_005500</name>
</gene>
<feature type="region of interest" description="Disordered" evidence="2">
    <location>
        <begin position="182"/>
        <end position="217"/>
    </location>
</feature>
<reference evidence="3 4" key="1">
    <citation type="submission" date="2024-02" db="EMBL/GenBank/DDBJ databases">
        <title>De novo assembly and annotation of 12 fungi associated with fruit tree decline syndrome in Ontario, Canada.</title>
        <authorList>
            <person name="Sulman M."/>
            <person name="Ellouze W."/>
            <person name="Ilyukhin E."/>
        </authorList>
    </citation>
    <scope>NUCLEOTIDE SEQUENCE [LARGE SCALE GENOMIC DNA]</scope>
    <source>
        <strain evidence="3 4">M1-105</strain>
    </source>
</reference>
<proteinExistence type="predicted"/>
<comment type="caution">
    <text evidence="3">The sequence shown here is derived from an EMBL/GenBank/DDBJ whole genome shotgun (WGS) entry which is preliminary data.</text>
</comment>
<keyword evidence="4" id="KW-1185">Reference proteome</keyword>
<evidence type="ECO:0000313" key="4">
    <source>
        <dbReference type="Proteomes" id="UP001521116"/>
    </source>
</evidence>